<evidence type="ECO:0000259" key="4">
    <source>
        <dbReference type="PROSITE" id="PS51371"/>
    </source>
</evidence>
<evidence type="ECO:0000259" key="3">
    <source>
        <dbReference type="PROSITE" id="PS50887"/>
    </source>
</evidence>
<keyword evidence="6" id="KW-1185">Reference proteome</keyword>
<dbReference type="Pfam" id="PF00571">
    <property type="entry name" value="CBS"/>
    <property type="match status" value="2"/>
</dbReference>
<feature type="domain" description="GGDEF" evidence="3">
    <location>
        <begin position="621"/>
        <end position="754"/>
    </location>
</feature>
<dbReference type="SUPFAM" id="SSF55073">
    <property type="entry name" value="Nucleotide cyclase"/>
    <property type="match status" value="2"/>
</dbReference>
<dbReference type="SMART" id="SM00267">
    <property type="entry name" value="GGDEF"/>
    <property type="match status" value="1"/>
</dbReference>
<gene>
    <name evidence="5" type="ORF">SAMN02745118_00107</name>
</gene>
<dbReference type="EMBL" id="FUWM01000003">
    <property type="protein sequence ID" value="SJZ30712.1"/>
    <property type="molecule type" value="Genomic_DNA"/>
</dbReference>
<dbReference type="InterPro" id="IPR000644">
    <property type="entry name" value="CBS_dom"/>
</dbReference>
<dbReference type="SMART" id="SM00052">
    <property type="entry name" value="EAL"/>
    <property type="match status" value="1"/>
</dbReference>
<dbReference type="STRING" id="142842.SAMN02745118_00107"/>
<accession>A0A1T4JKP7</accession>
<dbReference type="AlphaFoldDB" id="A0A1T4JKP7"/>
<protein>
    <submittedName>
        <fullName evidence="5">Diguanylate cyclase (GGDEF) domain-containing protein</fullName>
    </submittedName>
</protein>
<proteinExistence type="predicted"/>
<dbReference type="PROSITE" id="PS50887">
    <property type="entry name" value="GGDEF"/>
    <property type="match status" value="2"/>
</dbReference>
<dbReference type="PANTHER" id="PTHR33121:SF76">
    <property type="entry name" value="SIGNALING PROTEIN"/>
    <property type="match status" value="1"/>
</dbReference>
<keyword evidence="1" id="KW-0129">CBS domain</keyword>
<name>A0A1T4JKP7_9FIRM</name>
<dbReference type="PANTHER" id="PTHR33121">
    <property type="entry name" value="CYCLIC DI-GMP PHOSPHODIESTERASE PDEF"/>
    <property type="match status" value="1"/>
</dbReference>
<evidence type="ECO:0000313" key="6">
    <source>
        <dbReference type="Proteomes" id="UP000190625"/>
    </source>
</evidence>
<dbReference type="NCBIfam" id="TIGR00254">
    <property type="entry name" value="GGDEF"/>
    <property type="match status" value="1"/>
</dbReference>
<dbReference type="SUPFAM" id="SSF54631">
    <property type="entry name" value="CBS-domain pair"/>
    <property type="match status" value="1"/>
</dbReference>
<feature type="domain" description="CBS" evidence="4">
    <location>
        <begin position="533"/>
        <end position="593"/>
    </location>
</feature>
<dbReference type="InterPro" id="IPR001633">
    <property type="entry name" value="EAL_dom"/>
</dbReference>
<evidence type="ECO:0000313" key="5">
    <source>
        <dbReference type="EMBL" id="SJZ30712.1"/>
    </source>
</evidence>
<dbReference type="PROSITE" id="PS50883">
    <property type="entry name" value="EAL"/>
    <property type="match status" value="1"/>
</dbReference>
<dbReference type="GO" id="GO:0071111">
    <property type="term" value="F:cyclic-guanylate-specific phosphodiesterase activity"/>
    <property type="evidence" value="ECO:0007669"/>
    <property type="project" value="InterPro"/>
</dbReference>
<dbReference type="InterPro" id="IPR029787">
    <property type="entry name" value="Nucleotide_cyclase"/>
</dbReference>
<dbReference type="InterPro" id="IPR046342">
    <property type="entry name" value="CBS_dom_sf"/>
</dbReference>
<dbReference type="Proteomes" id="UP000190625">
    <property type="component" value="Unassembled WGS sequence"/>
</dbReference>
<evidence type="ECO:0000256" key="1">
    <source>
        <dbReference type="PROSITE-ProRule" id="PRU00703"/>
    </source>
</evidence>
<dbReference type="PROSITE" id="PS51371">
    <property type="entry name" value="CBS"/>
    <property type="match status" value="1"/>
</dbReference>
<dbReference type="Pfam" id="PF00563">
    <property type="entry name" value="EAL"/>
    <property type="match status" value="1"/>
</dbReference>
<dbReference type="Pfam" id="PF00990">
    <property type="entry name" value="GGDEF"/>
    <property type="match status" value="2"/>
</dbReference>
<feature type="domain" description="GGDEF" evidence="3">
    <location>
        <begin position="50"/>
        <end position="197"/>
    </location>
</feature>
<dbReference type="Gene3D" id="3.30.70.270">
    <property type="match status" value="2"/>
</dbReference>
<reference evidence="6" key="1">
    <citation type="submission" date="2017-02" db="EMBL/GenBank/DDBJ databases">
        <authorList>
            <person name="Varghese N."/>
            <person name="Submissions S."/>
        </authorList>
    </citation>
    <scope>NUCLEOTIDE SEQUENCE [LARGE SCALE GENOMIC DNA]</scope>
    <source>
        <strain evidence="6">ATCC BAA-73</strain>
    </source>
</reference>
<feature type="domain" description="EAL" evidence="2">
    <location>
        <begin position="192"/>
        <end position="442"/>
    </location>
</feature>
<dbReference type="SUPFAM" id="SSF141868">
    <property type="entry name" value="EAL domain-like"/>
    <property type="match status" value="1"/>
</dbReference>
<dbReference type="InterPro" id="IPR035919">
    <property type="entry name" value="EAL_sf"/>
</dbReference>
<dbReference type="CDD" id="cd01949">
    <property type="entry name" value="GGDEF"/>
    <property type="match status" value="1"/>
</dbReference>
<dbReference type="RefSeq" id="WP_078808644.1">
    <property type="nucleotide sequence ID" value="NZ_FUWM01000003.1"/>
</dbReference>
<dbReference type="Gene3D" id="3.20.20.450">
    <property type="entry name" value="EAL domain"/>
    <property type="match status" value="1"/>
</dbReference>
<evidence type="ECO:0000259" key="2">
    <source>
        <dbReference type="PROSITE" id="PS50883"/>
    </source>
</evidence>
<dbReference type="InterPro" id="IPR043128">
    <property type="entry name" value="Rev_trsase/Diguanyl_cyclase"/>
</dbReference>
<sequence>MFNKVKGLVAQVFDKSICSDLKANLTDDLTGLPIIPVFYNQLHKHLMQKKNIGIVYLDIINFSKVEEKYGQQVCEEVLVSVSNILDDVCEKLLRSNNKIGISNRGGDDFIIFLAGLDDEQSQAERSLNLIANRIKSNVVVKLNEIDYTEEVLDLHLGYTVIMKTETTRIEKVIYKAIREAEQIAKDQKTKEWMYRREMLNEIIDQENIRIVYQPLISLQTAEVIGYEALTRGPRGSCFERPDRLFNFAKETDLLLDLERLCRRKALVKANKFLDGRKLSLNVSPEVIEVDDFKKGITQKIISELKINNQDIIFEITEKTAITNFKIFRKTLNHYSSQGYQIAVDDLGAGYANLQTIAELHPQYIKLDMSLVRDINSNPTKEALLEAIVNFAHQVDAKVVGEGIETYDELERLIELGVDYGQGYLIQPPLLKPKRLDNKLKHFIKWKNKELNNIFTIDDLSIGNIIRYDIALQKDDLVEEVVNYFERNQCLNGIVVVDEEDSPIGLIMKDKLYNKLGKRFGVPLFMQRSVELVMDKNPLIIEEDISIEEASRMAMSRGYDKIYDYIIVTKNRKYEGTISVRRLLEKITNLQLNTAQNSNPLTGLPGNTLINQRLGKMLDNNLDLAILYIDLDNFKVFNDYYSFESGDLVIKLVANILTGLAKEKDFIGHIGGDDFLMIIEPKRVKEVAERIIAEYEKEVKNLNLNGNLNQPTISIAVVKTIDYNLKNQFEVGRVAAQLKDKVKRLDGSNYLINID</sequence>
<dbReference type="OrthoDB" id="9813903at2"/>
<dbReference type="InterPro" id="IPR000160">
    <property type="entry name" value="GGDEF_dom"/>
</dbReference>
<organism evidence="5 6">
    <name type="scientific">Selenihalanaerobacter shriftii</name>
    <dbReference type="NCBI Taxonomy" id="142842"/>
    <lineage>
        <taxon>Bacteria</taxon>
        <taxon>Bacillati</taxon>
        <taxon>Bacillota</taxon>
        <taxon>Clostridia</taxon>
        <taxon>Halanaerobiales</taxon>
        <taxon>Halobacteroidaceae</taxon>
        <taxon>Selenihalanaerobacter</taxon>
    </lineage>
</organism>
<dbReference type="Gene3D" id="3.10.580.10">
    <property type="entry name" value="CBS-domain"/>
    <property type="match status" value="1"/>
</dbReference>
<dbReference type="InterPro" id="IPR050706">
    <property type="entry name" value="Cyclic-di-GMP_PDE-like"/>
</dbReference>
<dbReference type="CDD" id="cd01948">
    <property type="entry name" value="EAL"/>
    <property type="match status" value="1"/>
</dbReference>